<dbReference type="RefSeq" id="WP_162310972.1">
    <property type="nucleotide sequence ID" value="NZ_JACHGU010000002.1"/>
</dbReference>
<evidence type="ECO:0000313" key="5">
    <source>
        <dbReference type="Proteomes" id="UP000462066"/>
    </source>
</evidence>
<feature type="region of interest" description="Disordered" evidence="2">
    <location>
        <begin position="159"/>
        <end position="199"/>
    </location>
</feature>
<feature type="region of interest" description="Disordered" evidence="2">
    <location>
        <begin position="116"/>
        <end position="144"/>
    </location>
</feature>
<dbReference type="PROSITE" id="PS50122">
    <property type="entry name" value="CHEB"/>
    <property type="match status" value="1"/>
</dbReference>
<evidence type="ECO:0000256" key="2">
    <source>
        <dbReference type="SAM" id="MobiDB-lite"/>
    </source>
</evidence>
<dbReference type="Gene3D" id="3.40.50.180">
    <property type="entry name" value="Methylesterase CheB, C-terminal domain"/>
    <property type="match status" value="1"/>
</dbReference>
<protein>
    <submittedName>
        <fullName evidence="4">Chemotaxis protein</fullName>
    </submittedName>
</protein>
<keyword evidence="5" id="KW-1185">Reference proteome</keyword>
<dbReference type="GO" id="GO:0006935">
    <property type="term" value="P:chemotaxis"/>
    <property type="evidence" value="ECO:0007669"/>
    <property type="project" value="InterPro"/>
</dbReference>
<dbReference type="InterPro" id="IPR035909">
    <property type="entry name" value="CheB_C"/>
</dbReference>
<accession>A0A7V8K6Z2</accession>
<comment type="caution">
    <text evidence="1">Lacks conserved residue(s) required for the propagation of feature annotation.</text>
</comment>
<feature type="domain" description="CheB-type methylesterase" evidence="3">
    <location>
        <begin position="232"/>
        <end position="320"/>
    </location>
</feature>
<dbReference type="AlphaFoldDB" id="A0A7V8K6Z2"/>
<dbReference type="GO" id="GO:0005737">
    <property type="term" value="C:cytoplasm"/>
    <property type="evidence" value="ECO:0007669"/>
    <property type="project" value="InterPro"/>
</dbReference>
<comment type="caution">
    <text evidence="4">The sequence shown here is derived from an EMBL/GenBank/DDBJ whole genome shotgun (WGS) entry which is preliminary data.</text>
</comment>
<dbReference type="SUPFAM" id="SSF52738">
    <property type="entry name" value="Methylesterase CheB, C-terminal domain"/>
    <property type="match status" value="1"/>
</dbReference>
<evidence type="ECO:0000259" key="3">
    <source>
        <dbReference type="PROSITE" id="PS50122"/>
    </source>
</evidence>
<name>A0A7V8K6Z2_9GAMM</name>
<dbReference type="GO" id="GO:0000156">
    <property type="term" value="F:phosphorelay response regulator activity"/>
    <property type="evidence" value="ECO:0007669"/>
    <property type="project" value="InterPro"/>
</dbReference>
<reference evidence="4 5" key="1">
    <citation type="submission" date="2017-10" db="EMBL/GenBank/DDBJ databases">
        <title>Whole genome sequencing of Pseudoxanthomonas broegbernensis DSM 12573(T).</title>
        <authorList>
            <person name="Kumar S."/>
            <person name="Bansal K."/>
            <person name="Kaur A."/>
            <person name="Patil P."/>
            <person name="Sharma S."/>
            <person name="Patil P.B."/>
        </authorList>
    </citation>
    <scope>NUCLEOTIDE SEQUENCE [LARGE SCALE GENOMIC DNA]</scope>
    <source>
        <strain evidence="4 5">DSM 12573</strain>
    </source>
</reference>
<sequence>MSANDARTPVALLARPGQARERLHQALDAAGALIVLEEDPNALDAAALAAAAPRAVLVALEPAVEDALEALEPALEAPGLLVIFDEADLAARRDGWEAQRWIRHLAAKLYGHDDVLPPGREQDIALDLQPGHPPTPQQAHEQDRFEPHLAEAEALAAGLPQDRPGMPPSPPPPQPAPDWALTDAAEPQQAPPAKAVPPPLPDFSQFELVALEEASLAGAASSAAEPAAAAVAGPSGAVLVIAGIGGPDAVRKLLVALPRGFRQPVLVQLRLDGGRYDNLVKQMARVSALPVLMAATGEALVGARVYVLPEGVGVDAGEDGGLHFAEAQAGAETVAVLPPEQSAVLLLSGADPARVDAALALAARGGHVSGQALEGCYDATAVRLLAAGGMELGTPAQLAERLAQRWG</sequence>
<feature type="compositionally biased region" description="Pro residues" evidence="2">
    <location>
        <begin position="165"/>
        <end position="176"/>
    </location>
</feature>
<evidence type="ECO:0000313" key="4">
    <source>
        <dbReference type="EMBL" id="KAF1686501.1"/>
    </source>
</evidence>
<dbReference type="Proteomes" id="UP000462066">
    <property type="component" value="Unassembled WGS sequence"/>
</dbReference>
<evidence type="ECO:0000256" key="1">
    <source>
        <dbReference type="PROSITE-ProRule" id="PRU00050"/>
    </source>
</evidence>
<proteinExistence type="predicted"/>
<dbReference type="InterPro" id="IPR000673">
    <property type="entry name" value="Sig_transdc_resp-reg_Me-estase"/>
</dbReference>
<feature type="compositionally biased region" description="Low complexity" evidence="2">
    <location>
        <begin position="184"/>
        <end position="193"/>
    </location>
</feature>
<organism evidence="4 5">
    <name type="scientific">Pseudoxanthomonas broegbernensis</name>
    <dbReference type="NCBI Taxonomy" id="83619"/>
    <lineage>
        <taxon>Bacteria</taxon>
        <taxon>Pseudomonadati</taxon>
        <taxon>Pseudomonadota</taxon>
        <taxon>Gammaproteobacteria</taxon>
        <taxon>Lysobacterales</taxon>
        <taxon>Lysobacteraceae</taxon>
        <taxon>Pseudoxanthomonas</taxon>
    </lineage>
</organism>
<dbReference type="GO" id="GO:0008984">
    <property type="term" value="F:protein-glutamate methylesterase activity"/>
    <property type="evidence" value="ECO:0007669"/>
    <property type="project" value="InterPro"/>
</dbReference>
<gene>
    <name evidence="4" type="ORF">B1992_08100</name>
</gene>
<dbReference type="EMBL" id="MWIP01000006">
    <property type="protein sequence ID" value="KAF1686501.1"/>
    <property type="molecule type" value="Genomic_DNA"/>
</dbReference>
<dbReference type="Pfam" id="PF01339">
    <property type="entry name" value="CheB_methylest"/>
    <property type="match status" value="1"/>
</dbReference>